<reference evidence="2 3" key="1">
    <citation type="submission" date="2020-08" db="EMBL/GenBank/DDBJ databases">
        <title>Genomic Encyclopedia of Type Strains, Phase IV (KMG-IV): sequencing the most valuable type-strain genomes for metagenomic binning, comparative biology and taxonomic classification.</title>
        <authorList>
            <person name="Goeker M."/>
        </authorList>
    </citation>
    <scope>NUCLEOTIDE SEQUENCE [LARGE SCALE GENOMIC DNA]</scope>
    <source>
        <strain evidence="2 3">DSM 25895</strain>
    </source>
</reference>
<dbReference type="GO" id="GO:0008146">
    <property type="term" value="F:sulfotransferase activity"/>
    <property type="evidence" value="ECO:0007669"/>
    <property type="project" value="InterPro"/>
</dbReference>
<accession>A0A840YBE9</accession>
<feature type="domain" description="Sulfotransferase" evidence="1">
    <location>
        <begin position="7"/>
        <end position="217"/>
    </location>
</feature>
<proteinExistence type="predicted"/>
<dbReference type="Pfam" id="PF00685">
    <property type="entry name" value="Sulfotransfer_1"/>
    <property type="match status" value="1"/>
</dbReference>
<name>A0A840YBE9_9PROT</name>
<protein>
    <recommendedName>
        <fullName evidence="1">Sulfotransferase domain-containing protein</fullName>
    </recommendedName>
</protein>
<dbReference type="Proteomes" id="UP000562254">
    <property type="component" value="Unassembled WGS sequence"/>
</dbReference>
<evidence type="ECO:0000259" key="1">
    <source>
        <dbReference type="Pfam" id="PF00685"/>
    </source>
</evidence>
<dbReference type="EMBL" id="JACIJE010000011">
    <property type="protein sequence ID" value="MBB5691283.1"/>
    <property type="molecule type" value="Genomic_DNA"/>
</dbReference>
<sequence>MAGASITLVAGYPRSGTTFTAGCCARAEARWHQDHGPRGARGAPPARFDFNLDDALDREAFDRSVARLDRLLVRTHSPPGRFRKAFPDIWARVGRILYVQRHPFEVALSVCRFAIATQGMVPGIGRAETSFAAAAERGDVRAFFRQFCEHRGAPNFLPALGSWSAHLAEWHAAMAEVAVPCTVLSYDRMVREPAWRLLMAATALGLPWREADLRQAAAQMAPERVRAAIGAYFVGESPSRLRYPDLLGEAEIRLGFETFGTEMLRYGV</sequence>
<keyword evidence="3" id="KW-1185">Reference proteome</keyword>
<dbReference type="RefSeq" id="WP_184486679.1">
    <property type="nucleotide sequence ID" value="NZ_JAAEDJ010000064.1"/>
</dbReference>
<dbReference type="InterPro" id="IPR000863">
    <property type="entry name" value="Sulfotransferase_dom"/>
</dbReference>
<dbReference type="AlphaFoldDB" id="A0A840YBE9"/>
<organism evidence="2 3">
    <name type="scientific">Neoroseomonas alkaliterrae</name>
    <dbReference type="NCBI Taxonomy" id="1452450"/>
    <lineage>
        <taxon>Bacteria</taxon>
        <taxon>Pseudomonadati</taxon>
        <taxon>Pseudomonadota</taxon>
        <taxon>Alphaproteobacteria</taxon>
        <taxon>Acetobacterales</taxon>
        <taxon>Acetobacteraceae</taxon>
        <taxon>Neoroseomonas</taxon>
    </lineage>
</organism>
<dbReference type="InterPro" id="IPR027417">
    <property type="entry name" value="P-loop_NTPase"/>
</dbReference>
<dbReference type="Gene3D" id="3.40.50.300">
    <property type="entry name" value="P-loop containing nucleotide triphosphate hydrolases"/>
    <property type="match status" value="1"/>
</dbReference>
<evidence type="ECO:0000313" key="3">
    <source>
        <dbReference type="Proteomes" id="UP000562254"/>
    </source>
</evidence>
<dbReference type="SUPFAM" id="SSF52540">
    <property type="entry name" value="P-loop containing nucleoside triphosphate hydrolases"/>
    <property type="match status" value="1"/>
</dbReference>
<evidence type="ECO:0000313" key="2">
    <source>
        <dbReference type="EMBL" id="MBB5691283.1"/>
    </source>
</evidence>
<comment type="caution">
    <text evidence="2">The sequence shown here is derived from an EMBL/GenBank/DDBJ whole genome shotgun (WGS) entry which is preliminary data.</text>
</comment>
<gene>
    <name evidence="2" type="ORF">FHS88_003436</name>
</gene>